<evidence type="ECO:0000256" key="1">
    <source>
        <dbReference type="SAM" id="Coils"/>
    </source>
</evidence>
<dbReference type="EMBL" id="UYWY01019888">
    <property type="protein sequence ID" value="VDM39689.1"/>
    <property type="molecule type" value="Genomic_DNA"/>
</dbReference>
<gene>
    <name evidence="2" type="ORF">TCNE_LOCUS8368</name>
</gene>
<dbReference type="WBParaSite" id="TCNE_0000836801-mRNA-1">
    <property type="protein sequence ID" value="TCNE_0000836801-mRNA-1"/>
    <property type="gene ID" value="TCNE_0000836801"/>
</dbReference>
<sequence>MTIDKFSVKDCDLEYTRETVDLLIKSALGQRTGELKDDFCERRLVGGLLLLEEQIEIKNRARAEAEAKTIELQRDEKK</sequence>
<evidence type="ECO:0000313" key="3">
    <source>
        <dbReference type="Proteomes" id="UP000050794"/>
    </source>
</evidence>
<organism evidence="3 4">
    <name type="scientific">Toxocara canis</name>
    <name type="common">Canine roundworm</name>
    <dbReference type="NCBI Taxonomy" id="6265"/>
    <lineage>
        <taxon>Eukaryota</taxon>
        <taxon>Metazoa</taxon>
        <taxon>Ecdysozoa</taxon>
        <taxon>Nematoda</taxon>
        <taxon>Chromadorea</taxon>
        <taxon>Rhabditida</taxon>
        <taxon>Spirurina</taxon>
        <taxon>Ascaridomorpha</taxon>
        <taxon>Ascaridoidea</taxon>
        <taxon>Toxocaridae</taxon>
        <taxon>Toxocara</taxon>
    </lineage>
</organism>
<evidence type="ECO:0000313" key="2">
    <source>
        <dbReference type="EMBL" id="VDM39689.1"/>
    </source>
</evidence>
<keyword evidence="3" id="KW-1185">Reference proteome</keyword>
<proteinExistence type="predicted"/>
<reference evidence="2 3" key="2">
    <citation type="submission" date="2018-11" db="EMBL/GenBank/DDBJ databases">
        <authorList>
            <consortium name="Pathogen Informatics"/>
        </authorList>
    </citation>
    <scope>NUCLEOTIDE SEQUENCE [LARGE SCALE GENOMIC DNA]</scope>
</reference>
<dbReference type="AlphaFoldDB" id="A0A183UIP8"/>
<feature type="coiled-coil region" evidence="1">
    <location>
        <begin position="48"/>
        <end position="78"/>
    </location>
</feature>
<protein>
    <submittedName>
        <fullName evidence="4">Phage protein</fullName>
    </submittedName>
</protein>
<keyword evidence="1" id="KW-0175">Coiled coil</keyword>
<evidence type="ECO:0000313" key="4">
    <source>
        <dbReference type="WBParaSite" id="TCNE_0000836801-mRNA-1"/>
    </source>
</evidence>
<reference evidence="4" key="1">
    <citation type="submission" date="2016-06" db="UniProtKB">
        <authorList>
            <consortium name="WormBaseParasite"/>
        </authorList>
    </citation>
    <scope>IDENTIFICATION</scope>
</reference>
<accession>A0A183UIP8</accession>
<name>A0A183UIP8_TOXCA</name>
<dbReference type="Proteomes" id="UP000050794">
    <property type="component" value="Unassembled WGS sequence"/>
</dbReference>